<evidence type="ECO:0000313" key="3">
    <source>
        <dbReference type="Proteomes" id="UP001152484"/>
    </source>
</evidence>
<gene>
    <name evidence="2" type="ORF">CEURO_LOCUS3803</name>
</gene>
<feature type="compositionally biased region" description="Polar residues" evidence="1">
    <location>
        <begin position="57"/>
        <end position="72"/>
    </location>
</feature>
<name>A0A9P0YQ14_CUSEU</name>
<evidence type="ECO:0000256" key="1">
    <source>
        <dbReference type="SAM" id="MobiDB-lite"/>
    </source>
</evidence>
<dbReference type="Proteomes" id="UP001152484">
    <property type="component" value="Unassembled WGS sequence"/>
</dbReference>
<organism evidence="2 3">
    <name type="scientific">Cuscuta europaea</name>
    <name type="common">European dodder</name>
    <dbReference type="NCBI Taxonomy" id="41803"/>
    <lineage>
        <taxon>Eukaryota</taxon>
        <taxon>Viridiplantae</taxon>
        <taxon>Streptophyta</taxon>
        <taxon>Embryophyta</taxon>
        <taxon>Tracheophyta</taxon>
        <taxon>Spermatophyta</taxon>
        <taxon>Magnoliopsida</taxon>
        <taxon>eudicotyledons</taxon>
        <taxon>Gunneridae</taxon>
        <taxon>Pentapetalae</taxon>
        <taxon>asterids</taxon>
        <taxon>lamiids</taxon>
        <taxon>Solanales</taxon>
        <taxon>Convolvulaceae</taxon>
        <taxon>Cuscuteae</taxon>
        <taxon>Cuscuta</taxon>
        <taxon>Cuscuta subgen. Cuscuta</taxon>
    </lineage>
</organism>
<comment type="caution">
    <text evidence="2">The sequence shown here is derived from an EMBL/GenBank/DDBJ whole genome shotgun (WGS) entry which is preliminary data.</text>
</comment>
<dbReference type="AlphaFoldDB" id="A0A9P0YQ14"/>
<protein>
    <submittedName>
        <fullName evidence="2">Uncharacterized protein</fullName>
    </submittedName>
</protein>
<feature type="compositionally biased region" description="Basic and acidic residues" evidence="1">
    <location>
        <begin position="74"/>
        <end position="91"/>
    </location>
</feature>
<feature type="region of interest" description="Disordered" evidence="1">
    <location>
        <begin position="1"/>
        <end position="107"/>
    </location>
</feature>
<accession>A0A9P0YQ14</accession>
<proteinExistence type="predicted"/>
<feature type="compositionally biased region" description="Polar residues" evidence="1">
    <location>
        <begin position="98"/>
        <end position="107"/>
    </location>
</feature>
<reference evidence="2" key="1">
    <citation type="submission" date="2022-07" db="EMBL/GenBank/DDBJ databases">
        <authorList>
            <person name="Macas J."/>
            <person name="Novak P."/>
            <person name="Neumann P."/>
        </authorList>
    </citation>
    <scope>NUCLEOTIDE SEQUENCE</scope>
</reference>
<evidence type="ECO:0000313" key="2">
    <source>
        <dbReference type="EMBL" id="CAH9070855.1"/>
    </source>
</evidence>
<dbReference type="OrthoDB" id="10551294at2759"/>
<dbReference type="EMBL" id="CAMAPE010000006">
    <property type="protein sequence ID" value="CAH9070855.1"/>
    <property type="molecule type" value="Genomic_DNA"/>
</dbReference>
<keyword evidence="3" id="KW-1185">Reference proteome</keyword>
<sequence length="107" mass="11541">MVKTIGGAPPTALRRSSRNRTPKKLSSSSPIHINLEPISPIMGGSPKISIAAEAESKSTPMSVNNSPSSQGDNPKMETLLRPRLIRTECSRKGRHCPRNSQGGKLLR</sequence>